<evidence type="ECO:0000313" key="1">
    <source>
        <dbReference type="EMBL" id="NYF53174.1"/>
    </source>
</evidence>
<accession>A0A7Y9T6C5</accession>
<dbReference type="AlphaFoldDB" id="A0A7Y9T6C5"/>
<name>A0A7Y9T6C5_9BACT</name>
<reference evidence="1 2" key="1">
    <citation type="submission" date="2020-07" db="EMBL/GenBank/DDBJ databases">
        <title>Genomic Encyclopedia of Type Strains, Phase IV (KMG-V): Genome sequencing to study the core and pangenomes of soil and plant-associated prokaryotes.</title>
        <authorList>
            <person name="Whitman W."/>
        </authorList>
    </citation>
    <scope>NUCLEOTIDE SEQUENCE [LARGE SCALE GENOMIC DNA]</scope>
    <source>
        <strain evidence="1 2">M8UP30</strain>
    </source>
</reference>
<protein>
    <submittedName>
        <fullName evidence="1">Uncharacterized protein</fullName>
    </submittedName>
</protein>
<dbReference type="EMBL" id="JACCCV010000002">
    <property type="protein sequence ID" value="NYF53174.1"/>
    <property type="molecule type" value="Genomic_DNA"/>
</dbReference>
<comment type="caution">
    <text evidence="1">The sequence shown here is derived from an EMBL/GenBank/DDBJ whole genome shotgun (WGS) entry which is preliminary data.</text>
</comment>
<sequence>MKLTRRGCVTSGLGVVIESLILSAKGSLAFNYLVSEANGPSVVVSLEIVDENNRKIKGAVLIIPDGIRPQDFGPELLRQVSEGTQGVFDSGDEPRTLILTDPPSKYGIGANLPVSVITPNYRTHRINVGPIPSGTSPTKSFRPPMERVKLKQRTSVSIKVIAQPGGEGRFVFDVLVQNDDESAVYLECLRAELRRGSATGGLSAEDRVEDVHIISVDKSGVATSSLRGREISPDVRAFFPYSSNPDPMIIESEFLHEVPQKDNRRYRIDFGVSPDFFRDHGFDQAPRADAWKSSQRSADSRKEDSTERIKKFYRYISVNVSGHFKDDSELSEYNKAENEAKGCDFYVRPAGRFYADGVLEWAQ</sequence>
<gene>
    <name evidence="1" type="ORF">HDF12_003573</name>
</gene>
<evidence type="ECO:0000313" key="2">
    <source>
        <dbReference type="Proteomes" id="UP000534186"/>
    </source>
</evidence>
<proteinExistence type="predicted"/>
<dbReference type="Proteomes" id="UP000534186">
    <property type="component" value="Unassembled WGS sequence"/>
</dbReference>
<organism evidence="1 2">
    <name type="scientific">Tunturiibacter lichenicola</name>
    <dbReference type="NCBI Taxonomy" id="2051959"/>
    <lineage>
        <taxon>Bacteria</taxon>
        <taxon>Pseudomonadati</taxon>
        <taxon>Acidobacteriota</taxon>
        <taxon>Terriglobia</taxon>
        <taxon>Terriglobales</taxon>
        <taxon>Acidobacteriaceae</taxon>
        <taxon>Tunturiibacter</taxon>
    </lineage>
</organism>